<dbReference type="EMBL" id="CAJPWZ010001299">
    <property type="protein sequence ID" value="CAG2212483.1"/>
    <property type="molecule type" value="Genomic_DNA"/>
</dbReference>
<dbReference type="AlphaFoldDB" id="A0A8S3S0K4"/>
<reference evidence="4" key="1">
    <citation type="submission" date="2021-03" db="EMBL/GenBank/DDBJ databases">
        <authorList>
            <person name="Bekaert M."/>
        </authorList>
    </citation>
    <scope>NUCLEOTIDE SEQUENCE</scope>
</reference>
<comment type="subcellular location">
    <subcellularLocation>
        <location evidence="1">Nucleus</location>
    </subcellularLocation>
</comment>
<protein>
    <submittedName>
        <fullName evidence="4">THOC5</fullName>
    </submittedName>
</protein>
<dbReference type="OrthoDB" id="20582at2759"/>
<dbReference type="PANTHER" id="PTHR13375">
    <property type="entry name" value="FMS INTERACTING PROTEIN"/>
    <property type="match status" value="1"/>
</dbReference>
<dbReference type="Proteomes" id="UP000683360">
    <property type="component" value="Unassembled WGS sequence"/>
</dbReference>
<dbReference type="GO" id="GO:0003729">
    <property type="term" value="F:mRNA binding"/>
    <property type="evidence" value="ECO:0007669"/>
    <property type="project" value="TreeGrafter"/>
</dbReference>
<name>A0A8S3S0K4_MYTED</name>
<comment type="caution">
    <text evidence="4">The sequence shown here is derived from an EMBL/GenBank/DDBJ whole genome shotgun (WGS) entry which is preliminary data.</text>
</comment>
<dbReference type="GO" id="GO:0006406">
    <property type="term" value="P:mRNA export from nucleus"/>
    <property type="evidence" value="ECO:0007669"/>
    <property type="project" value="TreeGrafter"/>
</dbReference>
<dbReference type="Pfam" id="PF09766">
    <property type="entry name" value="FmiP_Thoc5"/>
    <property type="match status" value="2"/>
</dbReference>
<keyword evidence="5" id="KW-1185">Reference proteome</keyword>
<gene>
    <name evidence="4" type="ORF">MEDL_26424</name>
</gene>
<comment type="similarity">
    <text evidence="2">Belongs to the THOC5 family.</text>
</comment>
<evidence type="ECO:0000313" key="4">
    <source>
        <dbReference type="EMBL" id="CAG2212483.1"/>
    </source>
</evidence>
<dbReference type="GO" id="GO:0000445">
    <property type="term" value="C:THO complex part of transcription export complex"/>
    <property type="evidence" value="ECO:0007669"/>
    <property type="project" value="TreeGrafter"/>
</dbReference>
<proteinExistence type="inferred from homology"/>
<keyword evidence="3" id="KW-0539">Nucleus</keyword>
<evidence type="ECO:0000256" key="1">
    <source>
        <dbReference type="ARBA" id="ARBA00004123"/>
    </source>
</evidence>
<evidence type="ECO:0000313" key="5">
    <source>
        <dbReference type="Proteomes" id="UP000683360"/>
    </source>
</evidence>
<evidence type="ECO:0000256" key="3">
    <source>
        <dbReference type="ARBA" id="ARBA00023242"/>
    </source>
</evidence>
<organism evidence="4 5">
    <name type="scientific">Mytilus edulis</name>
    <name type="common">Blue mussel</name>
    <dbReference type="NCBI Taxonomy" id="6550"/>
    <lineage>
        <taxon>Eukaryota</taxon>
        <taxon>Metazoa</taxon>
        <taxon>Spiralia</taxon>
        <taxon>Lophotrochozoa</taxon>
        <taxon>Mollusca</taxon>
        <taxon>Bivalvia</taxon>
        <taxon>Autobranchia</taxon>
        <taxon>Pteriomorphia</taxon>
        <taxon>Mytilida</taxon>
        <taxon>Mytiloidea</taxon>
        <taxon>Mytilidae</taxon>
        <taxon>Mytilinae</taxon>
        <taxon>Mytilus</taxon>
    </lineage>
</organism>
<dbReference type="PANTHER" id="PTHR13375:SF3">
    <property type="entry name" value="THO COMPLEX SUBUNIT 5 HOMOLOG"/>
    <property type="match status" value="1"/>
</dbReference>
<sequence length="460" mass="52878">MNSEAGWLRSLRNHETSKDQLDKEIKTQQEYLENLQPKLTSILQSTKPVQEYLGMPFDQIREQHQIAGHLPHPLYVLYMQTDAYRQACDKKLEVKIEGDIEAAKSMKSTPELFADVEDSDSDQEEQEKKSSVLTYFHLTYFLNEIYPGDNGNTSPNAANQYELRRLGLGEFNQYIKETGKPYLWAQWLSGLQFLNNNKSSKVADSSVSSENMQQTIKRLRRRIKSRLSLLKQLASLERGIIPLAPEAMSLFPTKIVAMFCKISFNYLFGTLLFVERGIIPLAPEAMSLFPTKIVAKLASWKRSTYEDFCVLPYTEELISNGLAKESDIFFTATMDRGSAKMTAQIVMTPDYPAVAPLFLVSLQWQTERSALNDINIQEMEEEVNVHYKEMIIHKSHDQILANQLQRLLMCFDVYLETETQNAEEGPKEISKEKVYARFARGPNRTKPYKFCAEVGIFSHR</sequence>
<dbReference type="InterPro" id="IPR019163">
    <property type="entry name" value="THO_Thoc5"/>
</dbReference>
<accession>A0A8S3S0K4</accession>
<evidence type="ECO:0000256" key="2">
    <source>
        <dbReference type="ARBA" id="ARBA00008044"/>
    </source>
</evidence>